<name>A0A6N6VVE0_9BACT</name>
<gene>
    <name evidence="3" type="ORF">GCL60_05560</name>
</gene>
<dbReference type="GO" id="GO:0006446">
    <property type="term" value="P:regulation of translational initiation"/>
    <property type="evidence" value="ECO:0007669"/>
    <property type="project" value="TreeGrafter"/>
</dbReference>
<dbReference type="SUPFAM" id="SSF54211">
    <property type="entry name" value="Ribosomal protein S5 domain 2-like"/>
    <property type="match status" value="1"/>
</dbReference>
<keyword evidence="4" id="KW-1185">Reference proteome</keyword>
<dbReference type="InterPro" id="IPR023582">
    <property type="entry name" value="Impact"/>
</dbReference>
<dbReference type="RefSeq" id="WP_153419167.1">
    <property type="nucleotide sequence ID" value="NZ_WFLM01000002.1"/>
</dbReference>
<evidence type="ECO:0000313" key="3">
    <source>
        <dbReference type="EMBL" id="KAB8039729.1"/>
    </source>
</evidence>
<dbReference type="AlphaFoldDB" id="A0A6N6VVE0"/>
<comment type="caution">
    <text evidence="3">The sequence shown here is derived from an EMBL/GenBank/DDBJ whole genome shotgun (WGS) entry which is preliminary data.</text>
</comment>
<dbReference type="EMBL" id="WFLM01000002">
    <property type="protein sequence ID" value="KAB8039729.1"/>
    <property type="molecule type" value="Genomic_DNA"/>
</dbReference>
<evidence type="ECO:0000313" key="4">
    <source>
        <dbReference type="Proteomes" id="UP000437748"/>
    </source>
</evidence>
<dbReference type="InterPro" id="IPR001498">
    <property type="entry name" value="Impact_N"/>
</dbReference>
<feature type="domain" description="Impact N-terminal" evidence="2">
    <location>
        <begin position="21"/>
        <end position="121"/>
    </location>
</feature>
<dbReference type="NCBIfam" id="TIGR00257">
    <property type="entry name" value="IMPACT_YIGZ"/>
    <property type="match status" value="1"/>
</dbReference>
<organism evidence="3 4">
    <name type="scientific">Silvanigrella paludirubra</name>
    <dbReference type="NCBI Taxonomy" id="2499159"/>
    <lineage>
        <taxon>Bacteria</taxon>
        <taxon>Pseudomonadati</taxon>
        <taxon>Bdellovibrionota</taxon>
        <taxon>Oligoflexia</taxon>
        <taxon>Silvanigrellales</taxon>
        <taxon>Silvanigrellaceae</taxon>
        <taxon>Silvanigrella</taxon>
    </lineage>
</organism>
<dbReference type="PANTHER" id="PTHR16301">
    <property type="entry name" value="IMPACT-RELATED"/>
    <property type="match status" value="1"/>
</dbReference>
<reference evidence="3 4" key="1">
    <citation type="submission" date="2019-10" db="EMBL/GenBank/DDBJ databases">
        <title>New species of Slilvanegrellaceae.</title>
        <authorList>
            <person name="Pitt A."/>
            <person name="Hahn M.W."/>
        </authorList>
    </citation>
    <scope>NUCLEOTIDE SEQUENCE [LARGE SCALE GENOMIC DNA]</scope>
    <source>
        <strain evidence="3 4">SP-Ram-0.45-NSY-1</strain>
    </source>
</reference>
<dbReference type="Proteomes" id="UP000437748">
    <property type="component" value="Unassembled WGS sequence"/>
</dbReference>
<dbReference type="PROSITE" id="PS00910">
    <property type="entry name" value="UPF0029"/>
    <property type="match status" value="1"/>
</dbReference>
<protein>
    <submittedName>
        <fullName evidence="3">YigZ family protein</fullName>
    </submittedName>
</protein>
<sequence length="211" mass="24031">MNPNLYKTIFINSISEIVIEKSKFITNMVKVKNEEEVQSFFSQIKKQYWDAAHNCTAYITYSGSMRSNDDGEPSGTAGKPMLECLKKNELYDVAVVVSRYFGGIKLGSGGLIRAYSSATQNGIKHSGVIERILHKSLILKLNYSFWDRIEKFIKNKNIPFLKPDFSEIVSIKIFVLNEVEIIEEVTNMCNGNLEFELGESEFIEVLLHKPN</sequence>
<evidence type="ECO:0000256" key="1">
    <source>
        <dbReference type="ARBA" id="ARBA00007665"/>
    </source>
</evidence>
<accession>A0A6N6VVE0</accession>
<dbReference type="PANTHER" id="PTHR16301:SF20">
    <property type="entry name" value="IMPACT FAMILY MEMBER YIGZ"/>
    <property type="match status" value="1"/>
</dbReference>
<comment type="similarity">
    <text evidence="1">Belongs to the IMPACT family.</text>
</comment>
<dbReference type="InterPro" id="IPR020569">
    <property type="entry name" value="UPF0029_Impact_CS"/>
</dbReference>
<dbReference type="Pfam" id="PF01205">
    <property type="entry name" value="Impact_N"/>
    <property type="match status" value="1"/>
</dbReference>
<dbReference type="InterPro" id="IPR020568">
    <property type="entry name" value="Ribosomal_Su5_D2-typ_SF"/>
</dbReference>
<dbReference type="Gene3D" id="3.30.230.30">
    <property type="entry name" value="Impact, N-terminal domain"/>
    <property type="match status" value="1"/>
</dbReference>
<dbReference type="GO" id="GO:0005737">
    <property type="term" value="C:cytoplasm"/>
    <property type="evidence" value="ECO:0007669"/>
    <property type="project" value="TreeGrafter"/>
</dbReference>
<dbReference type="OrthoDB" id="9813771at2"/>
<dbReference type="InterPro" id="IPR036956">
    <property type="entry name" value="Impact_N_sf"/>
</dbReference>
<proteinExistence type="inferred from homology"/>
<evidence type="ECO:0000259" key="2">
    <source>
        <dbReference type="Pfam" id="PF01205"/>
    </source>
</evidence>
<dbReference type="InterPro" id="IPR015796">
    <property type="entry name" value="Impact_YigZ-like"/>
</dbReference>